<dbReference type="GO" id="GO:0006506">
    <property type="term" value="P:GPI anchor biosynthetic process"/>
    <property type="evidence" value="ECO:0007669"/>
    <property type="project" value="TreeGrafter"/>
</dbReference>
<dbReference type="PANTHER" id="PTHR14859">
    <property type="entry name" value="CALCOFLUOR WHITE HYPERSENSITIVE PROTEIN PRECURSOR"/>
    <property type="match status" value="1"/>
</dbReference>
<dbReference type="Pfam" id="PF08522">
    <property type="entry name" value="BT_3987-like_N"/>
    <property type="match status" value="1"/>
</dbReference>
<reference evidence="3 4" key="1">
    <citation type="submission" date="2019-07" db="EMBL/GenBank/DDBJ databases">
        <title>Whole genome shotgun sequence of Chitinophaga cymbidii NBRC 109752.</title>
        <authorList>
            <person name="Hosoyama A."/>
            <person name="Uohara A."/>
            <person name="Ohji S."/>
            <person name="Ichikawa N."/>
        </authorList>
    </citation>
    <scope>NUCLEOTIDE SEQUENCE [LARGE SCALE GENOMIC DNA]</scope>
    <source>
        <strain evidence="3 4">NBRC 109752</strain>
    </source>
</reference>
<dbReference type="AlphaFoldDB" id="A0A512RL12"/>
<feature type="domain" description="BT-3987-like N-terminal" evidence="1">
    <location>
        <begin position="32"/>
        <end position="148"/>
    </location>
</feature>
<protein>
    <recommendedName>
        <fullName evidence="5">Endonuclease</fullName>
    </recommendedName>
</protein>
<comment type="caution">
    <text evidence="3">The sequence shown here is derived from an EMBL/GenBank/DDBJ whole genome shotgun (WGS) entry which is preliminary data.</text>
</comment>
<keyword evidence="4" id="KW-1185">Reference proteome</keyword>
<dbReference type="InterPro" id="IPR013728">
    <property type="entry name" value="BT_3987-like_N"/>
</dbReference>
<dbReference type="PROSITE" id="PS51257">
    <property type="entry name" value="PROKAR_LIPOPROTEIN"/>
    <property type="match status" value="1"/>
</dbReference>
<accession>A0A512RL12</accession>
<feature type="domain" description="PGAP2IP C-terminal nuclease-like" evidence="2">
    <location>
        <begin position="174"/>
        <end position="320"/>
    </location>
</feature>
<dbReference type="OrthoDB" id="792783at2"/>
<dbReference type="PANTHER" id="PTHR14859:SF15">
    <property type="entry name" value="ENDONUCLEASE_EXONUCLEASE_PHOSPHATASE DOMAIN-CONTAINING PROTEIN"/>
    <property type="match status" value="1"/>
</dbReference>
<sequence length="395" mass="43067">MKHLISTLAIILFLCGCKYDKDIPDPEKYVKIYMPQAVDMPAKVNLVMADTPQTVIFGAAYGGPNSPEGDIEVKFKVDNALVAAFNQQHGTAYDPLPAGSYELLQTSAIIGKGKQNTAPLQLQLKTAGVLESLKQYLLPVSIDQVSNNIPVNESLRTAYFLVEAQRDGVDIRVVSFGKKSSVMDVDAVVEVLRPLNADLIVIREIDKNTKRSGYVDMPAAIAEKLGMHQFFAKAINHDGGEYGTAVLSRFPILDSAKYILTVPSGEPGPLAVIKVAVAEGQTLTFAGTHFNANATRRENQPDQLLNFLKDVEGPLIVGGNFNDQLAGDTYLKLKTRFSLICTESCAFNYPASNPSANTDYIIYAPADRFRVVENKVGAASTSDHLPVISQMQIYY</sequence>
<dbReference type="RefSeq" id="WP_146862198.1">
    <property type="nucleotide sequence ID" value="NZ_BKAU01000002.1"/>
</dbReference>
<dbReference type="InterPro" id="IPR057315">
    <property type="entry name" value="Exo_endo_phos_PGAP2IP_C"/>
</dbReference>
<evidence type="ECO:0000259" key="1">
    <source>
        <dbReference type="Pfam" id="PF08522"/>
    </source>
</evidence>
<dbReference type="Proteomes" id="UP000321436">
    <property type="component" value="Unassembled WGS sequence"/>
</dbReference>
<gene>
    <name evidence="3" type="ORF">CCY01nite_26000</name>
</gene>
<name>A0A512RL12_9BACT</name>
<proteinExistence type="predicted"/>
<dbReference type="Gene3D" id="2.60.40.1740">
    <property type="entry name" value="hypothetical protein (bacova_03559)"/>
    <property type="match status" value="1"/>
</dbReference>
<dbReference type="GO" id="GO:0016020">
    <property type="term" value="C:membrane"/>
    <property type="evidence" value="ECO:0007669"/>
    <property type="project" value="GOC"/>
</dbReference>
<dbReference type="Gene3D" id="3.60.10.10">
    <property type="entry name" value="Endonuclease/exonuclease/phosphatase"/>
    <property type="match status" value="1"/>
</dbReference>
<dbReference type="InterPro" id="IPR036691">
    <property type="entry name" value="Endo/exonu/phosph_ase_sf"/>
</dbReference>
<dbReference type="Pfam" id="PF23226">
    <property type="entry name" value="Exo_endo_phos_PGAP2IP"/>
    <property type="match status" value="1"/>
</dbReference>
<evidence type="ECO:0000259" key="2">
    <source>
        <dbReference type="Pfam" id="PF23226"/>
    </source>
</evidence>
<evidence type="ECO:0000313" key="4">
    <source>
        <dbReference type="Proteomes" id="UP000321436"/>
    </source>
</evidence>
<evidence type="ECO:0008006" key="5">
    <source>
        <dbReference type="Google" id="ProtNLM"/>
    </source>
</evidence>
<evidence type="ECO:0000313" key="3">
    <source>
        <dbReference type="EMBL" id="GEP96340.1"/>
    </source>
</evidence>
<dbReference type="EMBL" id="BKAU01000002">
    <property type="protein sequence ID" value="GEP96340.1"/>
    <property type="molecule type" value="Genomic_DNA"/>
</dbReference>
<dbReference type="SUPFAM" id="SSF56219">
    <property type="entry name" value="DNase I-like"/>
    <property type="match status" value="1"/>
</dbReference>
<organism evidence="3 4">
    <name type="scientific">Chitinophaga cymbidii</name>
    <dbReference type="NCBI Taxonomy" id="1096750"/>
    <lineage>
        <taxon>Bacteria</taxon>
        <taxon>Pseudomonadati</taxon>
        <taxon>Bacteroidota</taxon>
        <taxon>Chitinophagia</taxon>
        <taxon>Chitinophagales</taxon>
        <taxon>Chitinophagaceae</taxon>
        <taxon>Chitinophaga</taxon>
    </lineage>
</organism>
<dbReference type="InterPro" id="IPR051916">
    <property type="entry name" value="GPI-anchor_lipid_remodeler"/>
</dbReference>